<dbReference type="Gene3D" id="1.25.40.10">
    <property type="entry name" value="Tetratricopeptide repeat domain"/>
    <property type="match status" value="1"/>
</dbReference>
<dbReference type="RefSeq" id="WP_380621915.1">
    <property type="nucleotide sequence ID" value="NZ_JBHSDK010000017.1"/>
</dbReference>
<dbReference type="EMBL" id="JBHSDK010000017">
    <property type="protein sequence ID" value="MFC4336230.1"/>
    <property type="molecule type" value="Genomic_DNA"/>
</dbReference>
<protein>
    <submittedName>
        <fullName evidence="2">DsbA family protein</fullName>
    </submittedName>
</protein>
<dbReference type="Pfam" id="PF01323">
    <property type="entry name" value="DSBA"/>
    <property type="match status" value="1"/>
</dbReference>
<organism evidence="2 3">
    <name type="scientific">Salininema proteolyticum</name>
    <dbReference type="NCBI Taxonomy" id="1607685"/>
    <lineage>
        <taxon>Bacteria</taxon>
        <taxon>Bacillati</taxon>
        <taxon>Actinomycetota</taxon>
        <taxon>Actinomycetes</taxon>
        <taxon>Glycomycetales</taxon>
        <taxon>Glycomycetaceae</taxon>
        <taxon>Salininema</taxon>
    </lineage>
</organism>
<dbReference type="SUPFAM" id="SSF48452">
    <property type="entry name" value="TPR-like"/>
    <property type="match status" value="1"/>
</dbReference>
<evidence type="ECO:0000259" key="1">
    <source>
        <dbReference type="Pfam" id="PF01323"/>
    </source>
</evidence>
<dbReference type="InterPro" id="IPR001853">
    <property type="entry name" value="DSBA-like_thioredoxin_dom"/>
</dbReference>
<dbReference type="Gene3D" id="3.40.30.10">
    <property type="entry name" value="Glutaredoxin"/>
    <property type="match status" value="1"/>
</dbReference>
<reference evidence="3" key="1">
    <citation type="journal article" date="2019" name="Int. J. Syst. Evol. Microbiol.">
        <title>The Global Catalogue of Microorganisms (GCM) 10K type strain sequencing project: providing services to taxonomists for standard genome sequencing and annotation.</title>
        <authorList>
            <consortium name="The Broad Institute Genomics Platform"/>
            <consortium name="The Broad Institute Genome Sequencing Center for Infectious Disease"/>
            <person name="Wu L."/>
            <person name="Ma J."/>
        </authorList>
    </citation>
    <scope>NUCLEOTIDE SEQUENCE [LARGE SCALE GENOMIC DNA]</scope>
    <source>
        <strain evidence="3">IBRC-M 10908</strain>
    </source>
</reference>
<proteinExistence type="predicted"/>
<keyword evidence="3" id="KW-1185">Reference proteome</keyword>
<comment type="caution">
    <text evidence="2">The sequence shown here is derived from an EMBL/GenBank/DDBJ whole genome shotgun (WGS) entry which is preliminary data.</text>
</comment>
<accession>A0ABV8U1D3</accession>
<dbReference type="SUPFAM" id="SSF52833">
    <property type="entry name" value="Thioredoxin-like"/>
    <property type="match status" value="1"/>
</dbReference>
<feature type="domain" description="DSBA-like thioredoxin" evidence="1">
    <location>
        <begin position="4"/>
        <end position="210"/>
    </location>
</feature>
<name>A0ABV8U1D3_9ACTN</name>
<dbReference type="InterPro" id="IPR011990">
    <property type="entry name" value="TPR-like_helical_dom_sf"/>
</dbReference>
<gene>
    <name evidence="2" type="ORF">ACFPET_13565</name>
</gene>
<sequence length="326" mass="35740">MRMEVWADIVSPWTHVLKRRLDAVLGEDSGVEVVWRPFTVDPTAPAKPLPLVENFLAPPVDEAGLEPFTRAREGLPTAGVQAVIAKAAAEEGIGPRFGALWRVDSEKAQRLVHLAYTDGDASVQNRIVDALLHAHHVAGDDISDPEVLRRVASAEDFAAGPAMLEGGVGKRDYAEQLARGKAMHVEASPTIVHDGEYLVGAVSREELREFVDGLGEPVEIAEERERLRLAESLLRQRDAIGALTLVEPVLAAHPNQHDVVETAARAYYGSAQLNKARRLSQWLVDRNPADFFAHYLLGRTLSRLGLEEEARPHLKLAEAVTPPEED</sequence>
<dbReference type="InterPro" id="IPR036249">
    <property type="entry name" value="Thioredoxin-like_sf"/>
</dbReference>
<evidence type="ECO:0000313" key="2">
    <source>
        <dbReference type="EMBL" id="MFC4336230.1"/>
    </source>
</evidence>
<evidence type="ECO:0000313" key="3">
    <source>
        <dbReference type="Proteomes" id="UP001595823"/>
    </source>
</evidence>
<dbReference type="Proteomes" id="UP001595823">
    <property type="component" value="Unassembled WGS sequence"/>
</dbReference>